<evidence type="ECO:0000256" key="1">
    <source>
        <dbReference type="SAM" id="MobiDB-lite"/>
    </source>
</evidence>
<feature type="domain" description="DUF7918" evidence="2">
    <location>
        <begin position="151"/>
        <end position="247"/>
    </location>
</feature>
<sequence>MKYDNVQVTLLVAGKEAKEHQIRTDFKNDVRRLTSYVESADNLPFGVAIFVQGQLDCEALSFNVSVDGTLAASAIAPRSHDPREGTKRYIDGFRKIRGQIVTVRKFRFAKINLRASFSSTLSHISSRFQVADTKQAVDEKICTGSNVSGLPDLKKLGSVLVTVYRVSLEKLALGPTDNDQLELGCSNFNEELLKGKGLSHCTSLGPEETFQSRGAWKTRCDDSQGKPVLVFRFKYRSHEELQNLGIFNEPAESASPSILPADTDNLERIRGRLIAQIPVAVKSMFVNKAHTEDTTDIERDNSMYKGKGKEKEQAARRCSEIDAKPDIIDLTQED</sequence>
<comment type="caution">
    <text evidence="3">The sequence shown here is derived from an EMBL/GenBank/DDBJ whole genome shotgun (WGS) entry which is preliminary data.</text>
</comment>
<dbReference type="Pfam" id="PF25534">
    <property type="entry name" value="DUF7918"/>
    <property type="match status" value="2"/>
</dbReference>
<evidence type="ECO:0000259" key="2">
    <source>
        <dbReference type="Pfam" id="PF25534"/>
    </source>
</evidence>
<dbReference type="PANTHER" id="PTHR36223">
    <property type="entry name" value="BETA-LACTAMASE-TYPE TRANSPEPTIDASE FOLD DOMAIN CONTAINING PROTEIN"/>
    <property type="match status" value="1"/>
</dbReference>
<dbReference type="EMBL" id="PDLM01000007">
    <property type="protein sequence ID" value="RDW73002.1"/>
    <property type="molecule type" value="Genomic_DNA"/>
</dbReference>
<keyword evidence="4" id="KW-1185">Reference proteome</keyword>
<protein>
    <recommendedName>
        <fullName evidence="2">DUF7918 domain-containing protein</fullName>
    </recommendedName>
</protein>
<dbReference type="AlphaFoldDB" id="A0A3D8RG36"/>
<dbReference type="InterPro" id="IPR057678">
    <property type="entry name" value="DUF7918"/>
</dbReference>
<evidence type="ECO:0000313" key="4">
    <source>
        <dbReference type="Proteomes" id="UP000256645"/>
    </source>
</evidence>
<organism evidence="3 4">
    <name type="scientific">Coleophoma cylindrospora</name>
    <dbReference type="NCBI Taxonomy" id="1849047"/>
    <lineage>
        <taxon>Eukaryota</taxon>
        <taxon>Fungi</taxon>
        <taxon>Dikarya</taxon>
        <taxon>Ascomycota</taxon>
        <taxon>Pezizomycotina</taxon>
        <taxon>Leotiomycetes</taxon>
        <taxon>Helotiales</taxon>
        <taxon>Dermateaceae</taxon>
        <taxon>Coleophoma</taxon>
    </lineage>
</organism>
<dbReference type="OrthoDB" id="3364132at2759"/>
<name>A0A3D8RG36_9HELO</name>
<feature type="domain" description="DUF7918" evidence="2">
    <location>
        <begin position="6"/>
        <end position="115"/>
    </location>
</feature>
<proteinExistence type="predicted"/>
<reference evidence="3 4" key="1">
    <citation type="journal article" date="2018" name="IMA Fungus">
        <title>IMA Genome-F 9: Draft genome sequence of Annulohypoxylon stygium, Aspergillus mulundensis, Berkeleyomyces basicola (syn. Thielaviopsis basicola), Ceratocystis smalleyi, two Cercospora beticola strains, Coleophoma cylindrospora, Fusarium fracticaudum, Phialophora cf. hyalina, and Morchella septimelata.</title>
        <authorList>
            <person name="Wingfield B.D."/>
            <person name="Bills G.F."/>
            <person name="Dong Y."/>
            <person name="Huang W."/>
            <person name="Nel W.J."/>
            <person name="Swalarsk-Parry B.S."/>
            <person name="Vaghefi N."/>
            <person name="Wilken P.M."/>
            <person name="An Z."/>
            <person name="de Beer Z.W."/>
            <person name="De Vos L."/>
            <person name="Chen L."/>
            <person name="Duong T.A."/>
            <person name="Gao Y."/>
            <person name="Hammerbacher A."/>
            <person name="Kikkert J.R."/>
            <person name="Li Y."/>
            <person name="Li H."/>
            <person name="Li K."/>
            <person name="Li Q."/>
            <person name="Liu X."/>
            <person name="Ma X."/>
            <person name="Naidoo K."/>
            <person name="Pethybridge S.J."/>
            <person name="Sun J."/>
            <person name="Steenkamp E.T."/>
            <person name="van der Nest M.A."/>
            <person name="van Wyk S."/>
            <person name="Wingfield M.J."/>
            <person name="Xiong C."/>
            <person name="Yue Q."/>
            <person name="Zhang X."/>
        </authorList>
    </citation>
    <scope>NUCLEOTIDE SEQUENCE [LARGE SCALE GENOMIC DNA]</scope>
    <source>
        <strain evidence="3 4">BP6252</strain>
    </source>
</reference>
<accession>A0A3D8RG36</accession>
<feature type="region of interest" description="Disordered" evidence="1">
    <location>
        <begin position="297"/>
        <end position="318"/>
    </location>
</feature>
<gene>
    <name evidence="3" type="ORF">BP6252_06909</name>
</gene>
<evidence type="ECO:0000313" key="3">
    <source>
        <dbReference type="EMBL" id="RDW73002.1"/>
    </source>
</evidence>
<dbReference type="Proteomes" id="UP000256645">
    <property type="component" value="Unassembled WGS sequence"/>
</dbReference>
<dbReference type="PANTHER" id="PTHR36223:SF1">
    <property type="entry name" value="TRANSCRIPTION ELONGATION FACTOR EAF N-TERMINAL DOMAIN-CONTAINING PROTEIN"/>
    <property type="match status" value="1"/>
</dbReference>